<dbReference type="Proteomes" id="UP001299409">
    <property type="component" value="Unassembled WGS sequence"/>
</dbReference>
<organism evidence="2">
    <name type="scientific">Intestinibacter bartlettii</name>
    <dbReference type="NCBI Taxonomy" id="261299"/>
    <lineage>
        <taxon>Bacteria</taxon>
        <taxon>Bacillati</taxon>
        <taxon>Bacillota</taxon>
        <taxon>Clostridia</taxon>
        <taxon>Peptostreptococcales</taxon>
        <taxon>Peptostreptococcaceae</taxon>
        <taxon>Intestinibacter</taxon>
    </lineage>
</organism>
<dbReference type="SUPFAM" id="SSF143100">
    <property type="entry name" value="TTHA1013/TTHA0281-like"/>
    <property type="match status" value="1"/>
</dbReference>
<keyword evidence="3" id="KW-1185">Reference proteome</keyword>
<dbReference type="RefSeq" id="WP_048925613.1">
    <property type="nucleotide sequence ID" value="NZ_CABIXZ010000001.1"/>
</dbReference>
<reference evidence="2" key="1">
    <citation type="submission" date="2019-11" db="EMBL/GenBank/DDBJ databases">
        <authorList>
            <person name="Feng L."/>
        </authorList>
    </citation>
    <scope>NUCLEOTIDE SEQUENCE</scope>
    <source>
        <strain evidence="2">IbartlettiiLFYP30</strain>
    </source>
</reference>
<proteinExistence type="predicted"/>
<dbReference type="AlphaFoldDB" id="A0A6N3DTK2"/>
<name>A0A6N3DTK2_9FIRM</name>
<dbReference type="EMBL" id="JAJBMB010000007">
    <property type="protein sequence ID" value="MCB5446309.1"/>
    <property type="molecule type" value="Genomic_DNA"/>
</dbReference>
<accession>A0A6N3DTK2</accession>
<evidence type="ECO:0000313" key="2">
    <source>
        <dbReference type="EMBL" id="VYU29313.1"/>
    </source>
</evidence>
<sequence>MYEENYDFPAIIINHSSDDYEIRIYDFKEVTVYDDNLDDCYSAIQEALEGEIYKYICLNKEIPKATSIEEISLDYNQTLFNIKINTEEAIKKSKRLGVIVPKEL</sequence>
<dbReference type="EMBL" id="CACRUE010000033">
    <property type="protein sequence ID" value="VYU29313.1"/>
    <property type="molecule type" value="Genomic_DNA"/>
</dbReference>
<dbReference type="Gene3D" id="3.30.160.250">
    <property type="match status" value="1"/>
</dbReference>
<evidence type="ECO:0000313" key="1">
    <source>
        <dbReference type="EMBL" id="MCB5446309.1"/>
    </source>
</evidence>
<reference evidence="1 3" key="2">
    <citation type="submission" date="2021-10" db="EMBL/GenBank/DDBJ databases">
        <title>Collection of gut derived symbiotic bacterial strains cultured from healthy donors.</title>
        <authorList>
            <person name="Lin H."/>
            <person name="Littmann E."/>
            <person name="Claire K."/>
            <person name="Pamer E."/>
        </authorList>
    </citation>
    <scope>NUCLEOTIDE SEQUENCE [LARGE SCALE GENOMIC DNA]</scope>
    <source>
        <strain evidence="1 3">MSK.17.68</strain>
    </source>
</reference>
<protein>
    <submittedName>
        <fullName evidence="1">Type II toxin-antitoxin system HicB family antitoxin</fullName>
    </submittedName>
</protein>
<evidence type="ECO:0000313" key="3">
    <source>
        <dbReference type="Proteomes" id="UP001299409"/>
    </source>
</evidence>
<dbReference type="InterPro" id="IPR035069">
    <property type="entry name" value="TTHA1013/TTHA0281-like"/>
</dbReference>
<gene>
    <name evidence="2" type="ORF">IBLFYP30_02267</name>
    <name evidence="1" type="ORF">LIP50_08865</name>
</gene>